<feature type="compositionally biased region" description="Pro residues" evidence="1">
    <location>
        <begin position="46"/>
        <end position="55"/>
    </location>
</feature>
<sequence>MAPLRPPVNQGVPCGAGFRAAHRARQAVSPLRASIPNASGLRPPRSAWPPRPAPDLPRLRRPRPFGVASPSSASYGAVVPVGALAAARPTPQHPDKSRPARRYAPARPLNRAVVTGHCSGGGIV</sequence>
<evidence type="ECO:0000313" key="2">
    <source>
        <dbReference type="EMBL" id="AKS10481.1"/>
    </source>
</evidence>
<accession>A0A0K0VKV7</accession>
<evidence type="ECO:0000256" key="1">
    <source>
        <dbReference type="SAM" id="MobiDB-lite"/>
    </source>
</evidence>
<feature type="region of interest" description="Disordered" evidence="1">
    <location>
        <begin position="30"/>
        <end position="73"/>
    </location>
</feature>
<dbReference type="AlphaFoldDB" id="A0A0K0VKV7"/>
<dbReference type="EMBL" id="KR091915">
    <property type="protein sequence ID" value="AKS10481.1"/>
    <property type="molecule type" value="Genomic_DNA"/>
</dbReference>
<reference evidence="2" key="1">
    <citation type="submission" date="2015-07" db="EMBL/GenBank/DDBJ databases">
        <title>Complete sequence of a blaKPC-2-harbouring IncN2-type plasmid from Klebsiella pneumoniae in Korea.</title>
        <authorList>
            <person name="Kim S.Y."/>
        </authorList>
    </citation>
    <scope>NUCLEOTIDE SEQUENCE</scope>
    <source>
        <strain evidence="2">KPC-DK05</strain>
        <plasmid evidence="2">pKPC-DK05</plasmid>
    </source>
</reference>
<feature type="region of interest" description="Disordered" evidence="1">
    <location>
        <begin position="86"/>
        <end position="108"/>
    </location>
</feature>
<name>A0A0K0VKV7_KLEPN</name>
<proteinExistence type="predicted"/>
<protein>
    <submittedName>
        <fullName evidence="2">Uncharacterized protein</fullName>
    </submittedName>
</protein>
<keyword evidence="2" id="KW-0614">Plasmid</keyword>
<organism evidence="2">
    <name type="scientific">Klebsiella pneumoniae</name>
    <dbReference type="NCBI Taxonomy" id="573"/>
    <lineage>
        <taxon>Bacteria</taxon>
        <taxon>Pseudomonadati</taxon>
        <taxon>Pseudomonadota</taxon>
        <taxon>Gammaproteobacteria</taxon>
        <taxon>Enterobacterales</taxon>
        <taxon>Enterobacteriaceae</taxon>
        <taxon>Klebsiella/Raoultella group</taxon>
        <taxon>Klebsiella</taxon>
        <taxon>Klebsiella pneumoniae complex</taxon>
    </lineage>
</organism>
<geneLocation type="plasmid" evidence="2">
    <name>pKPC-DK05</name>
</geneLocation>